<dbReference type="RefSeq" id="WP_146455894.1">
    <property type="nucleotide sequence ID" value="NZ_SJPW01000002.1"/>
</dbReference>
<accession>A0A5C6FBI9</accession>
<dbReference type="OrthoDB" id="279469at2"/>
<proteinExistence type="predicted"/>
<dbReference type="AlphaFoldDB" id="A0A5C6FBI9"/>
<evidence type="ECO:0000313" key="2">
    <source>
        <dbReference type="EMBL" id="TWU58768.1"/>
    </source>
</evidence>
<name>A0A5C6FBI9_9BACT</name>
<evidence type="ECO:0000313" key="3">
    <source>
        <dbReference type="Proteomes" id="UP000318288"/>
    </source>
</evidence>
<organism evidence="2 3">
    <name type="scientific">Rubripirellula tenax</name>
    <dbReference type="NCBI Taxonomy" id="2528015"/>
    <lineage>
        <taxon>Bacteria</taxon>
        <taxon>Pseudomonadati</taxon>
        <taxon>Planctomycetota</taxon>
        <taxon>Planctomycetia</taxon>
        <taxon>Pirellulales</taxon>
        <taxon>Pirellulaceae</taxon>
        <taxon>Rubripirellula</taxon>
    </lineage>
</organism>
<evidence type="ECO:0000256" key="1">
    <source>
        <dbReference type="SAM" id="MobiDB-lite"/>
    </source>
</evidence>
<reference evidence="2 3" key="1">
    <citation type="submission" date="2019-02" db="EMBL/GenBank/DDBJ databases">
        <title>Deep-cultivation of Planctomycetes and their phenomic and genomic characterization uncovers novel biology.</title>
        <authorList>
            <person name="Wiegand S."/>
            <person name="Jogler M."/>
            <person name="Boedeker C."/>
            <person name="Pinto D."/>
            <person name="Vollmers J."/>
            <person name="Rivas-Marin E."/>
            <person name="Kohn T."/>
            <person name="Peeters S.H."/>
            <person name="Heuer A."/>
            <person name="Rast P."/>
            <person name="Oberbeckmann S."/>
            <person name="Bunk B."/>
            <person name="Jeske O."/>
            <person name="Meyerdierks A."/>
            <person name="Storesund J.E."/>
            <person name="Kallscheuer N."/>
            <person name="Luecker S."/>
            <person name="Lage O.M."/>
            <person name="Pohl T."/>
            <person name="Merkel B.J."/>
            <person name="Hornburger P."/>
            <person name="Mueller R.-W."/>
            <person name="Bruemmer F."/>
            <person name="Labrenz M."/>
            <person name="Spormann A.M."/>
            <person name="Op Den Camp H."/>
            <person name="Overmann J."/>
            <person name="Amann R."/>
            <person name="Jetten M.S.M."/>
            <person name="Mascher T."/>
            <person name="Medema M.H."/>
            <person name="Devos D.P."/>
            <person name="Kaster A.-K."/>
            <person name="Ovreas L."/>
            <person name="Rohde M."/>
            <person name="Galperin M.Y."/>
            <person name="Jogler C."/>
        </authorList>
    </citation>
    <scope>NUCLEOTIDE SEQUENCE [LARGE SCALE GENOMIC DNA]</scope>
    <source>
        <strain evidence="2 3">Poly51</strain>
    </source>
</reference>
<gene>
    <name evidence="2" type="ORF">Poly51_15480</name>
</gene>
<protein>
    <submittedName>
        <fullName evidence="2">Uncharacterized protein</fullName>
    </submittedName>
</protein>
<dbReference type="Proteomes" id="UP000318288">
    <property type="component" value="Unassembled WGS sequence"/>
</dbReference>
<comment type="caution">
    <text evidence="2">The sequence shown here is derived from an EMBL/GenBank/DDBJ whole genome shotgun (WGS) entry which is preliminary data.</text>
</comment>
<dbReference type="EMBL" id="SJPW01000002">
    <property type="protein sequence ID" value="TWU58768.1"/>
    <property type="molecule type" value="Genomic_DNA"/>
</dbReference>
<keyword evidence="3" id="KW-1185">Reference proteome</keyword>
<feature type="region of interest" description="Disordered" evidence="1">
    <location>
        <begin position="96"/>
        <end position="130"/>
    </location>
</feature>
<sequence>MSRWVWISIGIVALFGIRSYLLDRREAGVLNYRGQGEWIPIRDRDRVQEFADLGIRITLPDGWSMLARTVDERDLRPTFVNEASGCLLQLFPSEGSSVDPKGLDEASTNSRNDAPADSRDDAPPSIQTPNANIRWVRVSKTVNVEVPDGGGGKFPLAWNLTDPRQVGRWSMGDVEIGLVAVAHHNDPQAVTAIEQFCAGIEPLGG</sequence>